<accession>A0A445J0X0</accession>
<name>A0A445J0X0_GLYSO</name>
<keyword evidence="1" id="KW-0472">Membrane</keyword>
<keyword evidence="1" id="KW-0812">Transmembrane</keyword>
<dbReference type="Proteomes" id="UP000289340">
    <property type="component" value="Chromosome 9"/>
</dbReference>
<evidence type="ECO:0000256" key="1">
    <source>
        <dbReference type="SAM" id="Phobius"/>
    </source>
</evidence>
<keyword evidence="1" id="KW-1133">Transmembrane helix</keyword>
<evidence type="ECO:0000313" key="3">
    <source>
        <dbReference type="Proteomes" id="UP000289340"/>
    </source>
</evidence>
<feature type="non-terminal residue" evidence="2">
    <location>
        <position position="1"/>
    </location>
</feature>
<dbReference type="AlphaFoldDB" id="A0A445J0X0"/>
<organism evidence="2 3">
    <name type="scientific">Glycine soja</name>
    <name type="common">Wild soybean</name>
    <dbReference type="NCBI Taxonomy" id="3848"/>
    <lineage>
        <taxon>Eukaryota</taxon>
        <taxon>Viridiplantae</taxon>
        <taxon>Streptophyta</taxon>
        <taxon>Embryophyta</taxon>
        <taxon>Tracheophyta</taxon>
        <taxon>Spermatophyta</taxon>
        <taxon>Magnoliopsida</taxon>
        <taxon>eudicotyledons</taxon>
        <taxon>Gunneridae</taxon>
        <taxon>Pentapetalae</taxon>
        <taxon>rosids</taxon>
        <taxon>fabids</taxon>
        <taxon>Fabales</taxon>
        <taxon>Fabaceae</taxon>
        <taxon>Papilionoideae</taxon>
        <taxon>50 kb inversion clade</taxon>
        <taxon>NPAAA clade</taxon>
        <taxon>indigoferoid/millettioid clade</taxon>
        <taxon>Phaseoleae</taxon>
        <taxon>Glycine</taxon>
        <taxon>Glycine subgen. Soja</taxon>
    </lineage>
</organism>
<feature type="transmembrane region" description="Helical" evidence="1">
    <location>
        <begin position="53"/>
        <end position="70"/>
    </location>
</feature>
<gene>
    <name evidence="2" type="ORF">D0Y65_024174</name>
</gene>
<keyword evidence="3" id="KW-1185">Reference proteome</keyword>
<sequence length="71" mass="8447">LVVFQHIFLYSLPCSEVYSECLLEFTPTMLLHARHPKMMDVAESTSRNKFSRISLLFCMLSFVYWVIIHLY</sequence>
<evidence type="ECO:0000313" key="2">
    <source>
        <dbReference type="EMBL" id="RZB92041.1"/>
    </source>
</evidence>
<dbReference type="EMBL" id="QZWG01000009">
    <property type="protein sequence ID" value="RZB92041.1"/>
    <property type="molecule type" value="Genomic_DNA"/>
</dbReference>
<reference evidence="2 3" key="1">
    <citation type="submission" date="2018-09" db="EMBL/GenBank/DDBJ databases">
        <title>A high-quality reference genome of wild soybean provides a powerful tool to mine soybean genomes.</title>
        <authorList>
            <person name="Xie M."/>
            <person name="Chung C.Y.L."/>
            <person name="Li M.-W."/>
            <person name="Wong F.-L."/>
            <person name="Chan T.-F."/>
            <person name="Lam H.-M."/>
        </authorList>
    </citation>
    <scope>NUCLEOTIDE SEQUENCE [LARGE SCALE GENOMIC DNA]</scope>
    <source>
        <strain evidence="3">cv. W05</strain>
        <tissue evidence="2">Hypocotyl of etiolated seedlings</tissue>
    </source>
</reference>
<feature type="non-terminal residue" evidence="2">
    <location>
        <position position="71"/>
    </location>
</feature>
<proteinExistence type="predicted"/>
<comment type="caution">
    <text evidence="2">The sequence shown here is derived from an EMBL/GenBank/DDBJ whole genome shotgun (WGS) entry which is preliminary data.</text>
</comment>
<protein>
    <submittedName>
        <fullName evidence="2">Uncharacterized protein</fullName>
    </submittedName>
</protein>